<proteinExistence type="inferred from homology"/>
<dbReference type="EMBL" id="JADIMY010000040">
    <property type="protein sequence ID" value="MBO8427296.1"/>
    <property type="molecule type" value="Genomic_DNA"/>
</dbReference>
<dbReference type="GO" id="GO:0046872">
    <property type="term" value="F:metal ion binding"/>
    <property type="evidence" value="ECO:0007669"/>
    <property type="project" value="UniProtKB-KW"/>
</dbReference>
<keyword evidence="3 6" id="KW-0067">ATP-binding</keyword>
<evidence type="ECO:0000256" key="4">
    <source>
        <dbReference type="ARBA" id="ARBA00023004"/>
    </source>
</evidence>
<comment type="caution">
    <text evidence="7">The sequence shown here is derived from an EMBL/GenBank/DDBJ whole genome shotgun (WGS) entry which is preliminary data.</text>
</comment>
<dbReference type="SUPFAM" id="SSF52540">
    <property type="entry name" value="P-loop containing nucleoside triphosphate hydrolases"/>
    <property type="match status" value="1"/>
</dbReference>
<dbReference type="GO" id="GO:0140663">
    <property type="term" value="F:ATP-dependent FeS chaperone activity"/>
    <property type="evidence" value="ECO:0007669"/>
    <property type="project" value="InterPro"/>
</dbReference>
<feature type="binding site" evidence="6">
    <location>
        <begin position="41"/>
        <end position="48"/>
    </location>
    <ligand>
        <name>ATP</name>
        <dbReference type="ChEBI" id="CHEBI:30616"/>
    </ligand>
</feature>
<evidence type="ECO:0000256" key="2">
    <source>
        <dbReference type="ARBA" id="ARBA00022741"/>
    </source>
</evidence>
<comment type="similarity">
    <text evidence="6">Belongs to the Mrp/NBP35 ATP-binding proteins family.</text>
</comment>
<dbReference type="GO" id="GO:0016887">
    <property type="term" value="F:ATP hydrolysis activity"/>
    <property type="evidence" value="ECO:0007669"/>
    <property type="project" value="UniProtKB-UniRule"/>
</dbReference>
<dbReference type="PROSITE" id="PS01215">
    <property type="entry name" value="MRP"/>
    <property type="match status" value="1"/>
</dbReference>
<gene>
    <name evidence="7" type="ORF">IAC58_01895</name>
</gene>
<dbReference type="Proteomes" id="UP000823613">
    <property type="component" value="Unassembled WGS sequence"/>
</dbReference>
<dbReference type="PANTHER" id="PTHR42961">
    <property type="entry name" value="IRON-SULFUR PROTEIN NUBPL"/>
    <property type="match status" value="1"/>
</dbReference>
<dbReference type="GO" id="GO:0005524">
    <property type="term" value="F:ATP binding"/>
    <property type="evidence" value="ECO:0007669"/>
    <property type="project" value="UniProtKB-UniRule"/>
</dbReference>
<dbReference type="InterPro" id="IPR000808">
    <property type="entry name" value="Mrp-like_CS"/>
</dbReference>
<evidence type="ECO:0000256" key="1">
    <source>
        <dbReference type="ARBA" id="ARBA00022723"/>
    </source>
</evidence>
<dbReference type="AlphaFoldDB" id="A0A9D9GW10"/>
<dbReference type="InterPro" id="IPR044304">
    <property type="entry name" value="NUBPL-like"/>
</dbReference>
<keyword evidence="4 6" id="KW-0408">Iron</keyword>
<keyword evidence="2 6" id="KW-0547">Nucleotide-binding</keyword>
<name>A0A9D9GW10_9BACL</name>
<keyword evidence="6" id="KW-0378">Hydrolase</keyword>
<comment type="function">
    <text evidence="6">Binds and transfers iron-sulfur (Fe-S) clusters to target apoproteins. Can hydrolyze ATP.</text>
</comment>
<dbReference type="Pfam" id="PF10609">
    <property type="entry name" value="ParA"/>
    <property type="match status" value="1"/>
</dbReference>
<evidence type="ECO:0000313" key="7">
    <source>
        <dbReference type="EMBL" id="MBO8427296.1"/>
    </source>
</evidence>
<dbReference type="HAMAP" id="MF_02040">
    <property type="entry name" value="Mrp_NBP35"/>
    <property type="match status" value="1"/>
</dbReference>
<dbReference type="FunFam" id="3.40.50.300:FF:001119">
    <property type="entry name" value="Iron-sulfur cluster carrier protein"/>
    <property type="match status" value="1"/>
</dbReference>
<organism evidence="7 8">
    <name type="scientific">Candidatus Onthovivens merdipullorum</name>
    <dbReference type="NCBI Taxonomy" id="2840889"/>
    <lineage>
        <taxon>Bacteria</taxon>
        <taxon>Bacillati</taxon>
        <taxon>Bacillota</taxon>
        <taxon>Bacilli</taxon>
        <taxon>Bacillales</taxon>
        <taxon>Candidatus Onthovivens</taxon>
    </lineage>
</organism>
<dbReference type="InterPro" id="IPR033756">
    <property type="entry name" value="YlxH/NBP35"/>
</dbReference>
<evidence type="ECO:0000256" key="6">
    <source>
        <dbReference type="HAMAP-Rule" id="MF_02040"/>
    </source>
</evidence>
<reference evidence="7" key="2">
    <citation type="journal article" date="2021" name="PeerJ">
        <title>Extensive microbial diversity within the chicken gut microbiome revealed by metagenomics and culture.</title>
        <authorList>
            <person name="Gilroy R."/>
            <person name="Ravi A."/>
            <person name="Getino M."/>
            <person name="Pursley I."/>
            <person name="Horton D.L."/>
            <person name="Alikhan N.F."/>
            <person name="Baker D."/>
            <person name="Gharbi K."/>
            <person name="Hall N."/>
            <person name="Watson M."/>
            <person name="Adriaenssens E.M."/>
            <person name="Foster-Nyarko E."/>
            <person name="Jarju S."/>
            <person name="Secka A."/>
            <person name="Antonio M."/>
            <person name="Oren A."/>
            <person name="Chaudhuri R.R."/>
            <person name="La Ragione R."/>
            <person name="Hildebrand F."/>
            <person name="Pallen M.J."/>
        </authorList>
    </citation>
    <scope>NUCLEOTIDE SEQUENCE</scope>
    <source>
        <strain evidence="7">11159</strain>
    </source>
</reference>
<evidence type="ECO:0000256" key="5">
    <source>
        <dbReference type="ARBA" id="ARBA00023014"/>
    </source>
</evidence>
<protein>
    <recommendedName>
        <fullName evidence="6">Iron-sulfur cluster carrier protein</fullName>
    </recommendedName>
</protein>
<dbReference type="InterPro" id="IPR027417">
    <property type="entry name" value="P-loop_NTPase"/>
</dbReference>
<evidence type="ECO:0000256" key="3">
    <source>
        <dbReference type="ARBA" id="ARBA00022840"/>
    </source>
</evidence>
<evidence type="ECO:0000313" key="8">
    <source>
        <dbReference type="Proteomes" id="UP000823613"/>
    </source>
</evidence>
<keyword evidence="1 6" id="KW-0479">Metal-binding</keyword>
<keyword evidence="5 6" id="KW-0411">Iron-sulfur</keyword>
<accession>A0A9D9GW10</accession>
<dbReference type="Gene3D" id="3.40.50.300">
    <property type="entry name" value="P-loop containing nucleotide triphosphate hydrolases"/>
    <property type="match status" value="1"/>
</dbReference>
<dbReference type="PANTHER" id="PTHR42961:SF2">
    <property type="entry name" value="IRON-SULFUR PROTEIN NUBPL"/>
    <property type="match status" value="1"/>
</dbReference>
<sequence length="278" mass="30794">MPNCDHNCDNCAENCEERNVIPKLTPNKESHIKHIIGVVSGKGGVGKSFVTSLIASELNKRGYSVGILDGDITGPSIPKSFNIYEQATGDGHSYIFPALTKSGIKIISANLLLEREDEPIIWRGTLLSSLLRQFFTDVLWEELDYLLIDMPPGTGDITLTAFQQIPFEGIICVTTPQDLVSMVVSKALNMANKMNIKVLGLVENMSYLICPHCKEKINIYGESKIEELAKKFNTEVLAKLPLTLGDSTEVDKGNVELIHMKEMDELIDNLLKKEGELK</sequence>
<dbReference type="CDD" id="cd02037">
    <property type="entry name" value="Mrp_NBP35"/>
    <property type="match status" value="1"/>
</dbReference>
<dbReference type="GO" id="GO:0051539">
    <property type="term" value="F:4 iron, 4 sulfur cluster binding"/>
    <property type="evidence" value="ECO:0007669"/>
    <property type="project" value="TreeGrafter"/>
</dbReference>
<dbReference type="InterPro" id="IPR019591">
    <property type="entry name" value="Mrp/NBP35_ATP-bd"/>
</dbReference>
<reference evidence="7" key="1">
    <citation type="submission" date="2020-10" db="EMBL/GenBank/DDBJ databases">
        <authorList>
            <person name="Gilroy R."/>
        </authorList>
    </citation>
    <scope>NUCLEOTIDE SEQUENCE</scope>
    <source>
        <strain evidence="7">11159</strain>
    </source>
</reference>
<dbReference type="GO" id="GO:0016226">
    <property type="term" value="P:iron-sulfur cluster assembly"/>
    <property type="evidence" value="ECO:0007669"/>
    <property type="project" value="InterPro"/>
</dbReference>
<comment type="subunit">
    <text evidence="6">Homodimer.</text>
</comment>